<feature type="domain" description="FHA" evidence="1">
    <location>
        <begin position="29"/>
        <end position="78"/>
    </location>
</feature>
<evidence type="ECO:0000313" key="3">
    <source>
        <dbReference type="Proteomes" id="UP000009026"/>
    </source>
</evidence>
<gene>
    <name evidence="2" type="ORF">A176_004992</name>
</gene>
<accession>A0A0H4X361</accession>
<dbReference type="PROSITE" id="PS50006">
    <property type="entry name" value="FHA_DOMAIN"/>
    <property type="match status" value="1"/>
</dbReference>
<dbReference type="PATRIC" id="fig|1297742.4.peg.5037"/>
<dbReference type="Pfam" id="PF14332">
    <property type="entry name" value="DUF4388"/>
    <property type="match status" value="1"/>
</dbReference>
<name>A0A0H4X361_9BACT</name>
<dbReference type="InterPro" id="IPR008984">
    <property type="entry name" value="SMAD_FHA_dom_sf"/>
</dbReference>
<dbReference type="AlphaFoldDB" id="A0A0H4X361"/>
<dbReference type="InterPro" id="IPR025497">
    <property type="entry name" value="PatA-like_N"/>
</dbReference>
<evidence type="ECO:0000259" key="1">
    <source>
        <dbReference type="PROSITE" id="PS50006"/>
    </source>
</evidence>
<dbReference type="PANTHER" id="PTHR36304">
    <property type="entry name" value="DOMAIN GTPASE-ACTIVATING PROTEIN, PUTATIVE-RELATED-RELATED"/>
    <property type="match status" value="1"/>
</dbReference>
<dbReference type="InterPro" id="IPR000253">
    <property type="entry name" value="FHA_dom"/>
</dbReference>
<dbReference type="KEGG" id="mym:A176_004992"/>
<reference evidence="2 3" key="1">
    <citation type="journal article" date="2016" name="PLoS ONE">
        <title>Complete Genome Sequence and Comparative Genomics of a Novel Myxobacterium Myxococcus hansupus.</title>
        <authorList>
            <person name="Sharma G."/>
            <person name="Narwani T."/>
            <person name="Subramanian S."/>
        </authorList>
    </citation>
    <scope>NUCLEOTIDE SEQUENCE [LARGE SCALE GENOMIC DNA]</scope>
    <source>
        <strain evidence="3">mixupus</strain>
    </source>
</reference>
<protein>
    <submittedName>
        <fullName evidence="2">FHA domain protein</fullName>
    </submittedName>
</protein>
<dbReference type="Proteomes" id="UP000009026">
    <property type="component" value="Chromosome"/>
</dbReference>
<proteinExistence type="predicted"/>
<sequence length="312" mass="34459">MDTQKTYALKFISGKYQGGEFPLKADKQIVIGRSSELDMVLVEDMVSRKHARISFSDGSITIEDLGSTNGTFVNGEKVKQSRLKEGDRILIGTSILKLVHQGAEGASVDEGTARLKLEEAAAAQAARTTNKASSMTGKIEEIPLPDLLQLFHTSKKNGVLVVQRSDQEGRIYLRQGRVYYAVIGENHNLGPQKSFNRIITWEEGDFELRPAENQEFMVELDSSTEALLMDALRQLDEIKRLQPNLPTADASLVVSSPLTPPLRELAPELLDVLQLVHNYGSLNSVMDHADADDVVTAEAVVQLLKRDYIRAA</sequence>
<dbReference type="PANTHER" id="PTHR36304:SF4">
    <property type="entry name" value="DUF4388 DOMAIN-CONTAINING PROTEIN"/>
    <property type="match status" value="1"/>
</dbReference>
<dbReference type="STRING" id="1297742.A176_004992"/>
<dbReference type="eggNOG" id="COG1716">
    <property type="taxonomic scope" value="Bacteria"/>
</dbReference>
<dbReference type="OrthoDB" id="151099at2"/>
<dbReference type="SMART" id="SM00240">
    <property type="entry name" value="FHA"/>
    <property type="match status" value="1"/>
</dbReference>
<keyword evidence="3" id="KW-1185">Reference proteome</keyword>
<evidence type="ECO:0000313" key="2">
    <source>
        <dbReference type="EMBL" id="AKQ68080.1"/>
    </source>
</evidence>
<dbReference type="Pfam" id="PF00498">
    <property type="entry name" value="FHA"/>
    <property type="match status" value="1"/>
</dbReference>
<dbReference type="RefSeq" id="WP_002637340.1">
    <property type="nucleotide sequence ID" value="NZ_CP012109.1"/>
</dbReference>
<dbReference type="CDD" id="cd00060">
    <property type="entry name" value="FHA"/>
    <property type="match status" value="1"/>
</dbReference>
<dbReference type="EMBL" id="CP012109">
    <property type="protein sequence ID" value="AKQ68080.1"/>
    <property type="molecule type" value="Genomic_DNA"/>
</dbReference>
<organism evidence="2 3">
    <name type="scientific">Pseudomyxococcus hansupus</name>
    <dbReference type="NCBI Taxonomy" id="1297742"/>
    <lineage>
        <taxon>Bacteria</taxon>
        <taxon>Pseudomonadati</taxon>
        <taxon>Myxococcota</taxon>
        <taxon>Myxococcia</taxon>
        <taxon>Myxococcales</taxon>
        <taxon>Cystobacterineae</taxon>
        <taxon>Myxococcaceae</taxon>
        <taxon>Pseudomyxococcus</taxon>
    </lineage>
</organism>
<dbReference type="Gene3D" id="2.60.200.20">
    <property type="match status" value="1"/>
</dbReference>
<dbReference type="SUPFAM" id="SSF49879">
    <property type="entry name" value="SMAD/FHA domain"/>
    <property type="match status" value="1"/>
</dbReference>